<evidence type="ECO:0000313" key="3">
    <source>
        <dbReference type="Proteomes" id="UP000316426"/>
    </source>
</evidence>
<keyword evidence="3" id="KW-1185">Reference proteome</keyword>
<dbReference type="CDD" id="cd06661">
    <property type="entry name" value="GGCT_like"/>
    <property type="match status" value="1"/>
</dbReference>
<proteinExistence type="predicted"/>
<dbReference type="Pfam" id="PF06094">
    <property type="entry name" value="GGACT"/>
    <property type="match status" value="1"/>
</dbReference>
<dbReference type="EMBL" id="CP036349">
    <property type="protein sequence ID" value="QDV72099.1"/>
    <property type="molecule type" value="Genomic_DNA"/>
</dbReference>
<dbReference type="KEGG" id="bmei:Spa11_02690"/>
<name>A0A518K2V0_9BACT</name>
<sequence length="142" mass="15796">MMRNSADPPCDLLFVYGTLMSRFYNVHAIALRQAATLLGPATYRGRMHRVTGPRGSLVYPVVVPSVDAAEAVHGELYRVTDRRVLDRLDVYEGCAADSPRPHEYRRVIAEVTPQDGDTASAMIYVFQGTADRLPRIADGVFR</sequence>
<dbReference type="SUPFAM" id="SSF110857">
    <property type="entry name" value="Gamma-glutamyl cyclotransferase-like"/>
    <property type="match status" value="1"/>
</dbReference>
<dbReference type="InterPro" id="IPR009288">
    <property type="entry name" value="AIG2-like_dom"/>
</dbReference>
<gene>
    <name evidence="2" type="ORF">Spa11_02690</name>
</gene>
<evidence type="ECO:0000313" key="2">
    <source>
        <dbReference type="EMBL" id="QDV72099.1"/>
    </source>
</evidence>
<dbReference type="RefSeq" id="WP_145105761.1">
    <property type="nucleotide sequence ID" value="NZ_CP036349.1"/>
</dbReference>
<accession>A0A518K2V0</accession>
<evidence type="ECO:0000259" key="1">
    <source>
        <dbReference type="Pfam" id="PF06094"/>
    </source>
</evidence>
<dbReference type="AlphaFoldDB" id="A0A518K2V0"/>
<dbReference type="InterPro" id="IPR013024">
    <property type="entry name" value="GGCT-like"/>
</dbReference>
<dbReference type="Gene3D" id="3.10.490.10">
    <property type="entry name" value="Gamma-glutamyl cyclotransferase-like"/>
    <property type="match status" value="1"/>
</dbReference>
<reference evidence="2 3" key="1">
    <citation type="submission" date="2019-02" db="EMBL/GenBank/DDBJ databases">
        <title>Deep-cultivation of Planctomycetes and their phenomic and genomic characterization uncovers novel biology.</title>
        <authorList>
            <person name="Wiegand S."/>
            <person name="Jogler M."/>
            <person name="Boedeker C."/>
            <person name="Pinto D."/>
            <person name="Vollmers J."/>
            <person name="Rivas-Marin E."/>
            <person name="Kohn T."/>
            <person name="Peeters S.H."/>
            <person name="Heuer A."/>
            <person name="Rast P."/>
            <person name="Oberbeckmann S."/>
            <person name="Bunk B."/>
            <person name="Jeske O."/>
            <person name="Meyerdierks A."/>
            <person name="Storesund J.E."/>
            <person name="Kallscheuer N."/>
            <person name="Luecker S."/>
            <person name="Lage O.M."/>
            <person name="Pohl T."/>
            <person name="Merkel B.J."/>
            <person name="Hornburger P."/>
            <person name="Mueller R.-W."/>
            <person name="Bruemmer F."/>
            <person name="Labrenz M."/>
            <person name="Spormann A.M."/>
            <person name="Op den Camp H."/>
            <person name="Overmann J."/>
            <person name="Amann R."/>
            <person name="Jetten M.S.M."/>
            <person name="Mascher T."/>
            <person name="Medema M.H."/>
            <person name="Devos D.P."/>
            <person name="Kaster A.-K."/>
            <person name="Ovreas L."/>
            <person name="Rohde M."/>
            <person name="Galperin M.Y."/>
            <person name="Jogler C."/>
        </authorList>
    </citation>
    <scope>NUCLEOTIDE SEQUENCE [LARGE SCALE GENOMIC DNA]</scope>
    <source>
        <strain evidence="2 3">Spa11</strain>
    </source>
</reference>
<dbReference type="Proteomes" id="UP000316426">
    <property type="component" value="Chromosome"/>
</dbReference>
<protein>
    <submittedName>
        <fullName evidence="2">AIG2-like family protein</fullName>
    </submittedName>
</protein>
<dbReference type="InterPro" id="IPR036568">
    <property type="entry name" value="GGCT-like_sf"/>
</dbReference>
<feature type="domain" description="Gamma-glutamylcyclotransferase AIG2-like" evidence="1">
    <location>
        <begin position="13"/>
        <end position="140"/>
    </location>
</feature>
<organism evidence="2 3">
    <name type="scientific">Botrimarina mediterranea</name>
    <dbReference type="NCBI Taxonomy" id="2528022"/>
    <lineage>
        <taxon>Bacteria</taxon>
        <taxon>Pseudomonadati</taxon>
        <taxon>Planctomycetota</taxon>
        <taxon>Planctomycetia</taxon>
        <taxon>Pirellulales</taxon>
        <taxon>Lacipirellulaceae</taxon>
        <taxon>Botrimarina</taxon>
    </lineage>
</organism>